<feature type="signal peptide" evidence="1">
    <location>
        <begin position="1"/>
        <end position="26"/>
    </location>
</feature>
<proteinExistence type="predicted"/>
<evidence type="ECO:0000259" key="2">
    <source>
        <dbReference type="Pfam" id="PF13229"/>
    </source>
</evidence>
<name>A0ABT1QQK7_9GAMM</name>
<dbReference type="Gene3D" id="2.160.20.10">
    <property type="entry name" value="Single-stranded right-handed beta-helix, Pectin lyase-like"/>
    <property type="match status" value="1"/>
</dbReference>
<dbReference type="SUPFAM" id="SSF51126">
    <property type="entry name" value="Pectin lyase-like"/>
    <property type="match status" value="1"/>
</dbReference>
<evidence type="ECO:0000313" key="4">
    <source>
        <dbReference type="Proteomes" id="UP001165498"/>
    </source>
</evidence>
<comment type="caution">
    <text evidence="3">The sequence shown here is derived from an EMBL/GenBank/DDBJ whole genome shotgun (WGS) entry which is preliminary data.</text>
</comment>
<feature type="domain" description="Right handed beta helix" evidence="2">
    <location>
        <begin position="187"/>
        <end position="291"/>
    </location>
</feature>
<evidence type="ECO:0000256" key="1">
    <source>
        <dbReference type="SAM" id="SignalP"/>
    </source>
</evidence>
<dbReference type="RefSeq" id="WP_255913421.1">
    <property type="nucleotide sequence ID" value="NZ_JANFQO010000005.1"/>
</dbReference>
<organism evidence="3 4">
    <name type="scientific">Tahibacter harae</name>
    <dbReference type="NCBI Taxonomy" id="2963937"/>
    <lineage>
        <taxon>Bacteria</taxon>
        <taxon>Pseudomonadati</taxon>
        <taxon>Pseudomonadota</taxon>
        <taxon>Gammaproteobacteria</taxon>
        <taxon>Lysobacterales</taxon>
        <taxon>Rhodanobacteraceae</taxon>
        <taxon>Tahibacter</taxon>
    </lineage>
</organism>
<dbReference type="EMBL" id="JANFQO010000005">
    <property type="protein sequence ID" value="MCQ4164585.1"/>
    <property type="molecule type" value="Genomic_DNA"/>
</dbReference>
<dbReference type="InterPro" id="IPR039448">
    <property type="entry name" value="Beta_helix"/>
</dbReference>
<protein>
    <submittedName>
        <fullName evidence="3">Right-handed parallel beta-helix repeat-containing protein</fullName>
    </submittedName>
</protein>
<reference evidence="3" key="1">
    <citation type="submission" date="2022-07" db="EMBL/GenBank/DDBJ databases">
        <title>Tahibacter sp., a new gammaproteobacterium isolated from the silt sample collected at pig farm.</title>
        <authorList>
            <person name="Chen H."/>
        </authorList>
    </citation>
    <scope>NUCLEOTIDE SEQUENCE</scope>
    <source>
        <strain evidence="3">P2K</strain>
    </source>
</reference>
<keyword evidence="1" id="KW-0732">Signal</keyword>
<dbReference type="InterPro" id="IPR011050">
    <property type="entry name" value="Pectin_lyase_fold/virulence"/>
</dbReference>
<dbReference type="InterPro" id="IPR012334">
    <property type="entry name" value="Pectin_lyas_fold"/>
</dbReference>
<gene>
    <name evidence="3" type="ORF">NM961_07665</name>
</gene>
<dbReference type="Proteomes" id="UP001165498">
    <property type="component" value="Unassembled WGS sequence"/>
</dbReference>
<evidence type="ECO:0000313" key="3">
    <source>
        <dbReference type="EMBL" id="MCQ4164585.1"/>
    </source>
</evidence>
<dbReference type="InterPro" id="IPR006626">
    <property type="entry name" value="PbH1"/>
</dbReference>
<accession>A0ABT1QQK7</accession>
<feature type="chain" id="PRO_5045326816" evidence="1">
    <location>
        <begin position="27"/>
        <end position="302"/>
    </location>
</feature>
<keyword evidence="4" id="KW-1185">Reference proteome</keyword>
<dbReference type="Pfam" id="PF13229">
    <property type="entry name" value="Beta_helix"/>
    <property type="match status" value="1"/>
</dbReference>
<dbReference type="SMART" id="SM00710">
    <property type="entry name" value="PbH1"/>
    <property type="match status" value="6"/>
</dbReference>
<sequence>MSIYTKIRQLCALLLLCTLFSSAAYAQATRTWVSGVGDDVNPCSRTAPCKTFAGAISKTAAGGTINAIDPAGYGAVTITKAITIDGGGTMASILSAGTNGIIVNAGVNDNVVLRNIVIEGVGTGLNGIRFLNGKSLLVENVTITNVTTLGIDAATNIASQLVVRNTSISGAGSGGIGMTPGAAGSLDALIDSSNFSRNGFGVQAKARSKVVVRNSTAANNTSSGFNLTGAATMTLDNCVASGSTGTGLNASGAGAILTLTRSSVLNNATGLSPNFGAVIQSTGDNRVIGNGFSTPPTPVGLE</sequence>